<feature type="region of interest" description="Disordered" evidence="1">
    <location>
        <begin position="1"/>
        <end position="27"/>
    </location>
</feature>
<sequence>MSGSVNPTASRPASRFESYAAPEPEPAMDCLSATEVAHIDAAEPEPSLFLTLVGRQSLAVSPQKLKRSPRPDSWADSIPEPNPEPELAAETEEFGWAQPRKVKKDKRKGKTEEFG</sequence>
<name>A0ABQ0CIT6_9HYPO</name>
<dbReference type="EMBL" id="BAAFGZ010000041">
    <property type="protein sequence ID" value="GAB0133351.1"/>
    <property type="molecule type" value="Genomic_DNA"/>
</dbReference>
<accession>A0ABQ0CIT6</accession>
<evidence type="ECO:0000256" key="1">
    <source>
        <dbReference type="SAM" id="MobiDB-lite"/>
    </source>
</evidence>
<feature type="region of interest" description="Disordered" evidence="1">
    <location>
        <begin position="59"/>
        <end position="115"/>
    </location>
</feature>
<gene>
    <name evidence="2" type="primary">g1763</name>
    <name evidence="2" type="ORF">EsDP_00001763</name>
</gene>
<organism evidence="2 3">
    <name type="scientific">Epichloe bromicola</name>
    <dbReference type="NCBI Taxonomy" id="79588"/>
    <lineage>
        <taxon>Eukaryota</taxon>
        <taxon>Fungi</taxon>
        <taxon>Dikarya</taxon>
        <taxon>Ascomycota</taxon>
        <taxon>Pezizomycotina</taxon>
        <taxon>Sordariomycetes</taxon>
        <taxon>Hypocreomycetidae</taxon>
        <taxon>Hypocreales</taxon>
        <taxon>Clavicipitaceae</taxon>
        <taxon>Epichloe</taxon>
    </lineage>
</organism>
<keyword evidence="3" id="KW-1185">Reference proteome</keyword>
<feature type="compositionally biased region" description="Polar residues" evidence="1">
    <location>
        <begin position="1"/>
        <end position="11"/>
    </location>
</feature>
<evidence type="ECO:0000313" key="3">
    <source>
        <dbReference type="Proteomes" id="UP001562357"/>
    </source>
</evidence>
<proteinExistence type="predicted"/>
<feature type="compositionally biased region" description="Basic residues" evidence="1">
    <location>
        <begin position="100"/>
        <end position="109"/>
    </location>
</feature>
<dbReference type="Proteomes" id="UP001562357">
    <property type="component" value="Unassembled WGS sequence"/>
</dbReference>
<evidence type="ECO:0000313" key="2">
    <source>
        <dbReference type="EMBL" id="GAB0133351.1"/>
    </source>
</evidence>
<comment type="caution">
    <text evidence="2">The sequence shown here is derived from an EMBL/GenBank/DDBJ whole genome shotgun (WGS) entry which is preliminary data.</text>
</comment>
<reference evidence="3" key="1">
    <citation type="submission" date="2024-06" db="EMBL/GenBank/DDBJ databases">
        <title>Draft Genome Sequences of Epichloe bromicola Strains Isolated from Elymus ciliaris.</title>
        <authorList>
            <consortium name="Epichloe bromicola genome sequencing consortium"/>
            <person name="Miura A."/>
            <person name="Imano S."/>
            <person name="Ashida A."/>
            <person name="Sato I."/>
            <person name="Chiba S."/>
            <person name="Tanaka A."/>
            <person name="Camagna M."/>
            <person name="Takemoto D."/>
        </authorList>
    </citation>
    <scope>NUCLEOTIDE SEQUENCE [LARGE SCALE GENOMIC DNA]</scope>
    <source>
        <strain evidence="3">DP</strain>
    </source>
</reference>
<protein>
    <submittedName>
        <fullName evidence="2">Uncharacterized protein</fullName>
    </submittedName>
</protein>